<proteinExistence type="predicted"/>
<evidence type="ECO:0000313" key="2">
    <source>
        <dbReference type="EMBL" id="GAH72458.1"/>
    </source>
</evidence>
<keyword evidence="1" id="KW-0812">Transmembrane</keyword>
<dbReference type="AlphaFoldDB" id="X1JRQ7"/>
<comment type="caution">
    <text evidence="2">The sequence shown here is derived from an EMBL/GenBank/DDBJ whole genome shotgun (WGS) entry which is preliminary data.</text>
</comment>
<keyword evidence="1" id="KW-0472">Membrane</keyword>
<accession>X1JRQ7</accession>
<gene>
    <name evidence="2" type="ORF">S03H2_41751</name>
</gene>
<sequence length="163" mass="17739">MPKYRTSEAVQTITLAKPINTTTTLEVRGSDDSFASPRTDFSSEEELRVNGTVIATDGADLSATGVQVYIDGSLQYTSQLTFDPSGTNLYVQSIGMIPEGTKEIKVVFPQFRVYLASSARVGMLVSPGEWWSLLQTWQKVVISVGVVAVIAGAGYLILKKKKR</sequence>
<organism evidence="2">
    <name type="scientific">marine sediment metagenome</name>
    <dbReference type="NCBI Taxonomy" id="412755"/>
    <lineage>
        <taxon>unclassified sequences</taxon>
        <taxon>metagenomes</taxon>
        <taxon>ecological metagenomes</taxon>
    </lineage>
</organism>
<evidence type="ECO:0000256" key="1">
    <source>
        <dbReference type="SAM" id="Phobius"/>
    </source>
</evidence>
<name>X1JRQ7_9ZZZZ</name>
<feature type="transmembrane region" description="Helical" evidence="1">
    <location>
        <begin position="140"/>
        <end position="158"/>
    </location>
</feature>
<keyword evidence="1" id="KW-1133">Transmembrane helix</keyword>
<dbReference type="EMBL" id="BARU01025951">
    <property type="protein sequence ID" value="GAH72458.1"/>
    <property type="molecule type" value="Genomic_DNA"/>
</dbReference>
<protein>
    <submittedName>
        <fullName evidence="2">Uncharacterized protein</fullName>
    </submittedName>
</protein>
<reference evidence="2" key="1">
    <citation type="journal article" date="2014" name="Front. Microbiol.">
        <title>High frequency of phylogenetically diverse reductive dehalogenase-homologous genes in deep subseafloor sedimentary metagenomes.</title>
        <authorList>
            <person name="Kawai M."/>
            <person name="Futagami T."/>
            <person name="Toyoda A."/>
            <person name="Takaki Y."/>
            <person name="Nishi S."/>
            <person name="Hori S."/>
            <person name="Arai W."/>
            <person name="Tsubouchi T."/>
            <person name="Morono Y."/>
            <person name="Uchiyama I."/>
            <person name="Ito T."/>
            <person name="Fujiyama A."/>
            <person name="Inagaki F."/>
            <person name="Takami H."/>
        </authorList>
    </citation>
    <scope>NUCLEOTIDE SEQUENCE</scope>
    <source>
        <strain evidence="2">Expedition CK06-06</strain>
    </source>
</reference>